<keyword evidence="5" id="KW-1185">Reference proteome</keyword>
<dbReference type="SUPFAM" id="SSF52058">
    <property type="entry name" value="L domain-like"/>
    <property type="match status" value="1"/>
</dbReference>
<name>A0A8K0DVE8_9ROSA</name>
<dbReference type="Gene3D" id="3.80.10.10">
    <property type="entry name" value="Ribonuclease Inhibitor"/>
    <property type="match status" value="2"/>
</dbReference>
<dbReference type="OrthoDB" id="1579323at2759"/>
<feature type="compositionally biased region" description="Polar residues" evidence="2">
    <location>
        <begin position="674"/>
        <end position="689"/>
    </location>
</feature>
<feature type="domain" description="Disease resistance protein At4g27190-like leucine-rich repeats" evidence="3">
    <location>
        <begin position="312"/>
        <end position="444"/>
    </location>
</feature>
<reference evidence="4" key="1">
    <citation type="submission" date="2020-03" db="EMBL/GenBank/DDBJ databases">
        <title>A high-quality chromosome-level genome assembly of a woody plant with both climbing and erect habits, Rhamnella rubrinervis.</title>
        <authorList>
            <person name="Lu Z."/>
            <person name="Yang Y."/>
            <person name="Zhu X."/>
            <person name="Sun Y."/>
        </authorList>
    </citation>
    <scope>NUCLEOTIDE SEQUENCE</scope>
    <source>
        <strain evidence="4">BYM</strain>
        <tissue evidence="4">Leaf</tissue>
    </source>
</reference>
<dbReference type="PANTHER" id="PTHR33463">
    <property type="entry name" value="NB-ARC DOMAIN-CONTAINING PROTEIN-RELATED"/>
    <property type="match status" value="1"/>
</dbReference>
<dbReference type="InterPro" id="IPR032675">
    <property type="entry name" value="LRR_dom_sf"/>
</dbReference>
<feature type="region of interest" description="Disordered" evidence="2">
    <location>
        <begin position="662"/>
        <end position="695"/>
    </location>
</feature>
<dbReference type="Pfam" id="PF23247">
    <property type="entry name" value="LRR_RPS2"/>
    <property type="match status" value="2"/>
</dbReference>
<dbReference type="EMBL" id="VOIH02000009">
    <property type="protein sequence ID" value="KAF3438242.1"/>
    <property type="molecule type" value="Genomic_DNA"/>
</dbReference>
<keyword evidence="1" id="KW-0611">Plant defense</keyword>
<feature type="domain" description="Disease resistance protein At4g27190-like leucine-rich repeats" evidence="3">
    <location>
        <begin position="502"/>
        <end position="630"/>
    </location>
</feature>
<evidence type="ECO:0000313" key="5">
    <source>
        <dbReference type="Proteomes" id="UP000796880"/>
    </source>
</evidence>
<evidence type="ECO:0000256" key="2">
    <source>
        <dbReference type="SAM" id="MobiDB-lite"/>
    </source>
</evidence>
<proteinExistence type="predicted"/>
<dbReference type="InterPro" id="IPR050905">
    <property type="entry name" value="Plant_NBS-LRR"/>
</dbReference>
<sequence>MEEARNRAHTLIQTLKRCFLLLDSNKRGCVKLHDVVRDVAISIASKKEHGFVVRCNNEIEEWPEIGMCENCTTISVVTNEIKKHLDHLVCPKLKLLHLSTELIHQQEFNDNFFRGMEKLEVLDFQKIDIQSFPSPLQVLQNMQTLRLENCVLKDISSIGTLVKLEILSLFGSKIQELLREIGHLQHLKLLNITECEQLDRIQPGVLSSLTRLEELYMYRSFSDWSPVQGNEERMCASVDELISLPNHLKVLEIRIPQVQLLGQSSVLFKNLTRFKIDISNYYRSSESCLFENYLRFIGGDAKSITEHGIHLLLNNCESLYLSHVKSLKNVTQLNEDGFSKSKVLTINNCRDVEYLINLTSKCSHQAAPFTLLEKLEINEMDNLKGLCHPNLLHLQRDPTTRFQLFYNLTNVSLYYCHKVQYVFSTSIARGSIPQLQSLVVCLCNEIEGVVYKETEESGDSNIVAAKAPFPPVLDNFNKLVLNYLPGLKHIWNITKKGVHQLAVTNGFQNLRVIDVYECGRLRCIFSPYIAKLLVMLEYIDVRNCESMQAIIDVAEEEEKQEENAIAFPRLRSIHLWRLGNLSCFCDQPNYAFGFPSLQSINIEICPKLETFVRAATMSAKDTPMLEKVWVDGKEIFDHEGTGDLNTTIHQNFQLQQEKLRQREKLKQQREESSKNSTPSVRLAANQTKSGFPPKTPFKTSSYFSSRLEAGMRATNELHPLEMVEHLRKGTGSKGQIVHIEDIGARKVNYTDVLNEISQNTISALKEIPKIAIISCCLLELANLPKMELIQNEGSPSARKLFILWNPILRQETKWCNMDFAALLSVGHTNYVNLSYATRVKFWRRQHLIPLTRFVLIVLATLLKSCVHHIPVFFGLSYLLDLFGAYQHISLFGIVVRHLMERDRRSIERHFFGRKLCGIAATNALELGIDVAPHLGFPAGRSSRRERPSLAVYAVWVPVPQSTKLAVAMNNLDFHAGLHAASHVCFKRGASGVLDAEEQGSEGAMAE</sequence>
<dbReference type="InterPro" id="IPR057135">
    <property type="entry name" value="At4g27190-like_LRR"/>
</dbReference>
<protein>
    <recommendedName>
        <fullName evidence="3">Disease resistance protein At4g27190-like leucine-rich repeats domain-containing protein</fullName>
    </recommendedName>
</protein>
<dbReference type="AlphaFoldDB" id="A0A8K0DVE8"/>
<accession>A0A8K0DVE8</accession>
<dbReference type="Proteomes" id="UP000796880">
    <property type="component" value="Unassembled WGS sequence"/>
</dbReference>
<organism evidence="4 5">
    <name type="scientific">Rhamnella rubrinervis</name>
    <dbReference type="NCBI Taxonomy" id="2594499"/>
    <lineage>
        <taxon>Eukaryota</taxon>
        <taxon>Viridiplantae</taxon>
        <taxon>Streptophyta</taxon>
        <taxon>Embryophyta</taxon>
        <taxon>Tracheophyta</taxon>
        <taxon>Spermatophyta</taxon>
        <taxon>Magnoliopsida</taxon>
        <taxon>eudicotyledons</taxon>
        <taxon>Gunneridae</taxon>
        <taxon>Pentapetalae</taxon>
        <taxon>rosids</taxon>
        <taxon>fabids</taxon>
        <taxon>Rosales</taxon>
        <taxon>Rhamnaceae</taxon>
        <taxon>rhamnoid group</taxon>
        <taxon>Rhamneae</taxon>
        <taxon>Rhamnella</taxon>
    </lineage>
</organism>
<gene>
    <name evidence="4" type="ORF">FNV43_RR21003</name>
</gene>
<evidence type="ECO:0000259" key="3">
    <source>
        <dbReference type="Pfam" id="PF23247"/>
    </source>
</evidence>
<comment type="caution">
    <text evidence="4">The sequence shown here is derived from an EMBL/GenBank/DDBJ whole genome shotgun (WGS) entry which is preliminary data.</text>
</comment>
<evidence type="ECO:0000313" key="4">
    <source>
        <dbReference type="EMBL" id="KAF3438242.1"/>
    </source>
</evidence>
<feature type="compositionally biased region" description="Basic and acidic residues" evidence="2">
    <location>
        <begin position="662"/>
        <end position="673"/>
    </location>
</feature>
<dbReference type="PANTHER" id="PTHR33463:SF203">
    <property type="entry name" value="AAA+ ATPASE DOMAIN-CONTAINING PROTEIN"/>
    <property type="match status" value="1"/>
</dbReference>
<evidence type="ECO:0000256" key="1">
    <source>
        <dbReference type="ARBA" id="ARBA00022821"/>
    </source>
</evidence>